<dbReference type="CDD" id="cd01400">
    <property type="entry name" value="6PGL"/>
    <property type="match status" value="1"/>
</dbReference>
<dbReference type="EMBL" id="AAQH01000001">
    <property type="protein sequence ID" value="EAT13906.1"/>
    <property type="molecule type" value="Genomic_DNA"/>
</dbReference>
<evidence type="ECO:0000256" key="2">
    <source>
        <dbReference type="ARBA" id="ARBA00002681"/>
    </source>
</evidence>
<dbReference type="UniPathway" id="UPA00115">
    <property type="reaction ID" value="UER00409"/>
</dbReference>
<dbReference type="InterPro" id="IPR039104">
    <property type="entry name" value="6PGL"/>
</dbReference>
<dbReference type="InterPro" id="IPR037171">
    <property type="entry name" value="NagB/RpiA_transferase-like"/>
</dbReference>
<dbReference type="PANTHER" id="PTHR11054">
    <property type="entry name" value="6-PHOSPHOGLUCONOLACTONASE"/>
    <property type="match status" value="1"/>
</dbReference>
<keyword evidence="7" id="KW-0378">Hydrolase</keyword>
<dbReference type="InterPro" id="IPR005900">
    <property type="entry name" value="6-phosphogluconolactonase_DevB"/>
</dbReference>
<evidence type="ECO:0000259" key="8">
    <source>
        <dbReference type="Pfam" id="PF01182"/>
    </source>
</evidence>
<evidence type="ECO:0000256" key="3">
    <source>
        <dbReference type="ARBA" id="ARBA00004961"/>
    </source>
</evidence>
<gene>
    <name evidence="7" type="primary">pgl</name>
    <name evidence="9" type="ORF">RED65_10949</name>
</gene>
<dbReference type="PANTHER" id="PTHR11054:SF0">
    <property type="entry name" value="6-PHOSPHOGLUCONOLACTONASE"/>
    <property type="match status" value="1"/>
</dbReference>
<proteinExistence type="inferred from homology"/>
<dbReference type="GO" id="GO:0006098">
    <property type="term" value="P:pentose-phosphate shunt"/>
    <property type="evidence" value="ECO:0007669"/>
    <property type="project" value="UniProtKB-UniPathway"/>
</dbReference>
<dbReference type="GO" id="GO:0017057">
    <property type="term" value="F:6-phosphogluconolactonase activity"/>
    <property type="evidence" value="ECO:0007669"/>
    <property type="project" value="UniProtKB-UniRule"/>
</dbReference>
<comment type="catalytic activity">
    <reaction evidence="1 7">
        <text>6-phospho-D-glucono-1,5-lactone + H2O = 6-phospho-D-gluconate + H(+)</text>
        <dbReference type="Rhea" id="RHEA:12556"/>
        <dbReference type="ChEBI" id="CHEBI:15377"/>
        <dbReference type="ChEBI" id="CHEBI:15378"/>
        <dbReference type="ChEBI" id="CHEBI:57955"/>
        <dbReference type="ChEBI" id="CHEBI:58759"/>
        <dbReference type="EC" id="3.1.1.31"/>
    </reaction>
</comment>
<dbReference type="Proteomes" id="UP000004263">
    <property type="component" value="Unassembled WGS sequence"/>
</dbReference>
<dbReference type="OrthoDB" id="9810967at2"/>
<dbReference type="GO" id="GO:0005975">
    <property type="term" value="P:carbohydrate metabolic process"/>
    <property type="evidence" value="ECO:0007669"/>
    <property type="project" value="UniProtKB-UniRule"/>
</dbReference>
<reference evidence="9 10" key="1">
    <citation type="submission" date="2006-03" db="EMBL/GenBank/DDBJ databases">
        <authorList>
            <person name="Pinhassi J."/>
            <person name="Pedros-Alio C."/>
            <person name="Ferriera S."/>
            <person name="Johnson J."/>
            <person name="Kravitz S."/>
            <person name="Halpern A."/>
            <person name="Remington K."/>
            <person name="Beeson K."/>
            <person name="Tran B."/>
            <person name="Rogers Y.-H."/>
            <person name="Friedman R."/>
            <person name="Venter J.C."/>
        </authorList>
    </citation>
    <scope>NUCLEOTIDE SEQUENCE [LARGE SCALE GENOMIC DNA]</scope>
    <source>
        <strain evidence="9 10">RED65</strain>
    </source>
</reference>
<evidence type="ECO:0000313" key="10">
    <source>
        <dbReference type="Proteomes" id="UP000004263"/>
    </source>
</evidence>
<dbReference type="Gene3D" id="3.40.50.1360">
    <property type="match status" value="1"/>
</dbReference>
<comment type="pathway">
    <text evidence="3 7">Carbohydrate degradation; pentose phosphate pathway; D-ribulose 5-phosphate from D-glucose 6-phosphate (oxidative stage): step 2/3.</text>
</comment>
<evidence type="ECO:0000256" key="4">
    <source>
        <dbReference type="ARBA" id="ARBA00010662"/>
    </source>
</evidence>
<evidence type="ECO:0000256" key="6">
    <source>
        <dbReference type="ARBA" id="ARBA00020337"/>
    </source>
</evidence>
<comment type="caution">
    <text evidence="9">The sequence shown here is derived from an EMBL/GenBank/DDBJ whole genome shotgun (WGS) entry which is preliminary data.</text>
</comment>
<evidence type="ECO:0000256" key="5">
    <source>
        <dbReference type="ARBA" id="ARBA00013198"/>
    </source>
</evidence>
<keyword evidence="10" id="KW-1185">Reference proteome</keyword>
<dbReference type="RefSeq" id="WP_007017324.1">
    <property type="nucleotide sequence ID" value="NZ_CH724113.1"/>
</dbReference>
<evidence type="ECO:0000256" key="1">
    <source>
        <dbReference type="ARBA" id="ARBA00000832"/>
    </source>
</evidence>
<organism evidence="9 10">
    <name type="scientific">Bermanella marisrubri</name>
    <dbReference type="NCBI Taxonomy" id="207949"/>
    <lineage>
        <taxon>Bacteria</taxon>
        <taxon>Pseudomonadati</taxon>
        <taxon>Pseudomonadota</taxon>
        <taxon>Gammaproteobacteria</taxon>
        <taxon>Oceanospirillales</taxon>
        <taxon>Oceanospirillaceae</taxon>
        <taxon>Bermanella</taxon>
    </lineage>
</organism>
<dbReference type="EC" id="3.1.1.31" evidence="5 7"/>
<dbReference type="Pfam" id="PF01182">
    <property type="entry name" value="Glucosamine_iso"/>
    <property type="match status" value="1"/>
</dbReference>
<name>Q1N5N6_9GAMM</name>
<evidence type="ECO:0000256" key="7">
    <source>
        <dbReference type="RuleBase" id="RU365095"/>
    </source>
</evidence>
<dbReference type="InterPro" id="IPR006148">
    <property type="entry name" value="Glc/Gal-6P_isomerase"/>
</dbReference>
<accession>Q1N5N6</accession>
<dbReference type="NCBIfam" id="TIGR01198">
    <property type="entry name" value="pgl"/>
    <property type="match status" value="1"/>
</dbReference>
<feature type="domain" description="Glucosamine/galactosamine-6-phosphate isomerase" evidence="8">
    <location>
        <begin position="14"/>
        <end position="228"/>
    </location>
</feature>
<dbReference type="AlphaFoldDB" id="Q1N5N6"/>
<dbReference type="HOGENOM" id="CLU_053947_2_1_6"/>
<comment type="similarity">
    <text evidence="4 7">Belongs to the glucosamine/galactosamine-6-phosphate isomerase family. 6-phosphogluconolactonase subfamily.</text>
</comment>
<sequence length="230" mass="26272">MDLPSHIHWHSYQDEHGLAQGLGIMLESAIEESLASHSPAMIALSGGSTPRTFLKHLCHQHLPWQDIVWTPVDERFVPVDHQDSNEKMFRELLIEHHPETHFLSMIQHQELEQSVQLYQKRFHTFGKTYDVCILGMGNDGHTASLFPDAPELSQAIKKDADCFMAMHPQSAVQARISAGLETIMQSKVRILHIQGEEKKRTFTKALAVTNPAEMPIRWVCEQPLHVFWCP</sequence>
<comment type="function">
    <text evidence="2 7">Hydrolysis of 6-phosphogluconolactone to 6-phosphogluconate.</text>
</comment>
<evidence type="ECO:0000313" key="9">
    <source>
        <dbReference type="EMBL" id="EAT13906.1"/>
    </source>
</evidence>
<protein>
    <recommendedName>
        <fullName evidence="6 7">6-phosphogluconolactonase</fullName>
        <shortName evidence="7">6PGL</shortName>
        <ecNumber evidence="5 7">3.1.1.31</ecNumber>
    </recommendedName>
</protein>
<dbReference type="SUPFAM" id="SSF100950">
    <property type="entry name" value="NagB/RpiA/CoA transferase-like"/>
    <property type="match status" value="1"/>
</dbReference>
<dbReference type="STRING" id="207949.RED65_10949"/>